<name>A0A9X8N7W0_9ACTN</name>
<reference evidence="2" key="1">
    <citation type="submission" date="2016-11" db="EMBL/GenBank/DDBJ databases">
        <authorList>
            <person name="Jaros S."/>
            <person name="Januszkiewicz K."/>
            <person name="Wedrychowicz H."/>
        </authorList>
    </citation>
    <scope>NUCLEOTIDE SEQUENCE [LARGE SCALE GENOMIC DNA]</scope>
    <source>
        <strain evidence="2">CGMCC 4.3555</strain>
    </source>
</reference>
<dbReference type="AlphaFoldDB" id="A0A9X8N7W0"/>
<accession>A0A9X8N7W0</accession>
<evidence type="ECO:0000313" key="2">
    <source>
        <dbReference type="Proteomes" id="UP000184388"/>
    </source>
</evidence>
<dbReference type="RefSeq" id="WP_073449042.1">
    <property type="nucleotide sequence ID" value="NZ_FRBK01000026.1"/>
</dbReference>
<gene>
    <name evidence="1" type="ORF">SAMN05216268_126106</name>
</gene>
<dbReference type="EMBL" id="FRBK01000026">
    <property type="protein sequence ID" value="SHN24485.1"/>
    <property type="molecule type" value="Genomic_DNA"/>
</dbReference>
<proteinExistence type="predicted"/>
<sequence>MTERQVWEVVVEDEDGRDYVYEVDAHPQMSERTVAHQMWLKHCRDGGDALPINVAARRLEVEAA</sequence>
<dbReference type="Proteomes" id="UP000184388">
    <property type="component" value="Unassembled WGS sequence"/>
</dbReference>
<organism evidence="1 2">
    <name type="scientific">Streptomyces yunnanensis</name>
    <dbReference type="NCBI Taxonomy" id="156453"/>
    <lineage>
        <taxon>Bacteria</taxon>
        <taxon>Bacillati</taxon>
        <taxon>Actinomycetota</taxon>
        <taxon>Actinomycetes</taxon>
        <taxon>Kitasatosporales</taxon>
        <taxon>Streptomycetaceae</taxon>
        <taxon>Streptomyces</taxon>
    </lineage>
</organism>
<comment type="caution">
    <text evidence="1">The sequence shown here is derived from an EMBL/GenBank/DDBJ whole genome shotgun (WGS) entry which is preliminary data.</text>
</comment>
<protein>
    <submittedName>
        <fullName evidence="1">Uncharacterized protein</fullName>
    </submittedName>
</protein>
<evidence type="ECO:0000313" key="1">
    <source>
        <dbReference type="EMBL" id="SHN24485.1"/>
    </source>
</evidence>